<comment type="similarity">
    <text evidence="2">Belongs to the nitroreductase family.</text>
</comment>
<evidence type="ECO:0000256" key="3">
    <source>
        <dbReference type="ARBA" id="ARBA00022630"/>
    </source>
</evidence>
<evidence type="ECO:0000256" key="5">
    <source>
        <dbReference type="ARBA" id="ARBA00023002"/>
    </source>
</evidence>
<dbReference type="Gene3D" id="3.40.109.10">
    <property type="entry name" value="NADH Oxidase"/>
    <property type="match status" value="1"/>
</dbReference>
<dbReference type="Pfam" id="PF00881">
    <property type="entry name" value="Nitroreductase"/>
    <property type="match status" value="1"/>
</dbReference>
<dbReference type="GO" id="GO:0016491">
    <property type="term" value="F:oxidoreductase activity"/>
    <property type="evidence" value="ECO:0007669"/>
    <property type="project" value="UniProtKB-KW"/>
</dbReference>
<comment type="cofactor">
    <cofactor evidence="1">
        <name>FMN</name>
        <dbReference type="ChEBI" id="CHEBI:58210"/>
    </cofactor>
</comment>
<dbReference type="PANTHER" id="PTHR43673:SF2">
    <property type="entry name" value="NITROREDUCTASE"/>
    <property type="match status" value="1"/>
</dbReference>
<dbReference type="KEGG" id="vrm:44547418_01809"/>
<keyword evidence="3" id="KW-0285">Flavoprotein</keyword>
<dbReference type="Proteomes" id="UP000214973">
    <property type="component" value="Chromosome 1"/>
</dbReference>
<dbReference type="AlphaFoldDB" id="A0A239ZWR1"/>
<proteinExistence type="inferred from homology"/>
<evidence type="ECO:0000313" key="8">
    <source>
        <dbReference type="Proteomes" id="UP000214973"/>
    </source>
</evidence>
<dbReference type="EMBL" id="LT906470">
    <property type="protein sequence ID" value="SNV75419.1"/>
    <property type="molecule type" value="Genomic_DNA"/>
</dbReference>
<dbReference type="RefSeq" id="WP_095066589.1">
    <property type="nucleotide sequence ID" value="NZ_LT906470.1"/>
</dbReference>
<keyword evidence="5" id="KW-0560">Oxidoreductase</keyword>
<feature type="domain" description="Nitroreductase" evidence="6">
    <location>
        <begin position="8"/>
        <end position="164"/>
    </location>
</feature>
<dbReference type="InterPro" id="IPR029479">
    <property type="entry name" value="Nitroreductase"/>
</dbReference>
<dbReference type="InterPro" id="IPR000415">
    <property type="entry name" value="Nitroreductase-like"/>
</dbReference>
<dbReference type="PANTHER" id="PTHR43673">
    <property type="entry name" value="NAD(P)H NITROREDUCTASE YDGI-RELATED"/>
    <property type="match status" value="1"/>
</dbReference>
<organism evidence="7 8">
    <name type="scientific">Veillonella rodentium</name>
    <dbReference type="NCBI Taxonomy" id="248315"/>
    <lineage>
        <taxon>Bacteria</taxon>
        <taxon>Bacillati</taxon>
        <taxon>Bacillota</taxon>
        <taxon>Negativicutes</taxon>
        <taxon>Veillonellales</taxon>
        <taxon>Veillonellaceae</taxon>
        <taxon>Veillonella</taxon>
    </lineage>
</organism>
<gene>
    <name evidence="7" type="ORF">SAMEA44547418_01809</name>
</gene>
<dbReference type="SUPFAM" id="SSF55469">
    <property type="entry name" value="FMN-dependent nitroreductase-like"/>
    <property type="match status" value="1"/>
</dbReference>
<keyword evidence="8" id="KW-1185">Reference proteome</keyword>
<evidence type="ECO:0000256" key="2">
    <source>
        <dbReference type="ARBA" id="ARBA00007118"/>
    </source>
</evidence>
<evidence type="ECO:0000313" key="7">
    <source>
        <dbReference type="EMBL" id="SNV75419.1"/>
    </source>
</evidence>
<keyword evidence="4" id="KW-0288">FMN</keyword>
<evidence type="ECO:0000256" key="1">
    <source>
        <dbReference type="ARBA" id="ARBA00001917"/>
    </source>
</evidence>
<evidence type="ECO:0000259" key="6">
    <source>
        <dbReference type="Pfam" id="PF00881"/>
    </source>
</evidence>
<name>A0A239ZWR1_9FIRM</name>
<evidence type="ECO:0000256" key="4">
    <source>
        <dbReference type="ARBA" id="ARBA00022643"/>
    </source>
</evidence>
<sequence>MELFETMKKRASFRRFKDEIPSDDEINTILDAAYLAPHLGIHDMRLHVITNPELLAEAQVNGERFNQQNNPMYMYKAPVWILVSAIERTEGIPNTPYTAEMCKGNLYWTLGSLIQNMQLAATSIGLGSCAMNTTVVALRDNQELARKLGVPEGHMPIGSMILGYTDIPMKERVVKKELFPTDFIK</sequence>
<accession>A0A239ZWR1</accession>
<protein>
    <submittedName>
        <fullName evidence="7">5,6-dimethylbenzimidazole synthase</fullName>
    </submittedName>
</protein>
<reference evidence="7 8" key="1">
    <citation type="submission" date="2017-06" db="EMBL/GenBank/DDBJ databases">
        <authorList>
            <consortium name="Pathogen Informatics"/>
        </authorList>
    </citation>
    <scope>NUCLEOTIDE SEQUENCE [LARGE SCALE GENOMIC DNA]</scope>
    <source>
        <strain evidence="7 8">NCTC12018</strain>
    </source>
</reference>